<dbReference type="Pfam" id="PF00155">
    <property type="entry name" value="Aminotran_1_2"/>
    <property type="match status" value="1"/>
</dbReference>
<dbReference type="Proteomes" id="UP000602260">
    <property type="component" value="Unassembled WGS sequence"/>
</dbReference>
<dbReference type="InterPro" id="IPR050596">
    <property type="entry name" value="AspAT/PAT-like"/>
</dbReference>
<dbReference type="InterPro" id="IPR015421">
    <property type="entry name" value="PyrdxlP-dep_Trfase_major"/>
</dbReference>
<evidence type="ECO:0000256" key="4">
    <source>
        <dbReference type="ARBA" id="ARBA00022679"/>
    </source>
</evidence>
<dbReference type="PANTHER" id="PTHR46383">
    <property type="entry name" value="ASPARTATE AMINOTRANSFERASE"/>
    <property type="match status" value="1"/>
</dbReference>
<dbReference type="SUPFAM" id="SSF53383">
    <property type="entry name" value="PLP-dependent transferases"/>
    <property type="match status" value="1"/>
</dbReference>
<dbReference type="InterPro" id="IPR004839">
    <property type="entry name" value="Aminotransferase_I/II_large"/>
</dbReference>
<reference evidence="8" key="1">
    <citation type="submission" date="2020-08" db="EMBL/GenBank/DDBJ databases">
        <title>Genome public.</title>
        <authorList>
            <person name="Liu C."/>
            <person name="Sun Q."/>
        </authorList>
    </citation>
    <scope>NUCLEOTIDE SEQUENCE</scope>
    <source>
        <strain evidence="8">BX5</strain>
    </source>
</reference>
<dbReference type="InterPro" id="IPR015422">
    <property type="entry name" value="PyrdxlP-dep_Trfase_small"/>
</dbReference>
<comment type="similarity">
    <text evidence="2 6">Belongs to the class-I pyridoxal-phosphate-dependent aminotransferase family.</text>
</comment>
<evidence type="ECO:0000256" key="2">
    <source>
        <dbReference type="ARBA" id="ARBA00007441"/>
    </source>
</evidence>
<keyword evidence="3 6" id="KW-0032">Aminotransferase</keyword>
<evidence type="ECO:0000256" key="6">
    <source>
        <dbReference type="RuleBase" id="RU000481"/>
    </source>
</evidence>
<dbReference type="InterPro" id="IPR004838">
    <property type="entry name" value="NHTrfase_class1_PyrdxlP-BS"/>
</dbReference>
<dbReference type="RefSeq" id="WP_186878795.1">
    <property type="nucleotide sequence ID" value="NZ_JACOPN010000006.1"/>
</dbReference>
<protein>
    <recommendedName>
        <fullName evidence="6">Aminotransferase</fullName>
        <ecNumber evidence="6">2.6.1.-</ecNumber>
    </recommendedName>
</protein>
<evidence type="ECO:0000313" key="8">
    <source>
        <dbReference type="EMBL" id="MBC5717576.1"/>
    </source>
</evidence>
<evidence type="ECO:0000259" key="7">
    <source>
        <dbReference type="Pfam" id="PF00155"/>
    </source>
</evidence>
<feature type="domain" description="Aminotransferase class I/classII large" evidence="7">
    <location>
        <begin position="32"/>
        <end position="389"/>
    </location>
</feature>
<dbReference type="FunFam" id="3.40.640.10:FF:000033">
    <property type="entry name" value="Aspartate aminotransferase"/>
    <property type="match status" value="1"/>
</dbReference>
<dbReference type="EC" id="2.6.1.-" evidence="6"/>
<gene>
    <name evidence="8" type="ORF">H8S55_09620</name>
</gene>
<dbReference type="CDD" id="cd00609">
    <property type="entry name" value="AAT_like"/>
    <property type="match status" value="1"/>
</dbReference>
<evidence type="ECO:0000256" key="1">
    <source>
        <dbReference type="ARBA" id="ARBA00001933"/>
    </source>
</evidence>
<keyword evidence="5" id="KW-0663">Pyridoxal phosphate</keyword>
<accession>A0A8J6J4S5</accession>
<dbReference type="GO" id="GO:0008483">
    <property type="term" value="F:transaminase activity"/>
    <property type="evidence" value="ECO:0007669"/>
    <property type="project" value="UniProtKB-KW"/>
</dbReference>
<dbReference type="PANTHER" id="PTHR46383:SF1">
    <property type="entry name" value="ASPARTATE AMINOTRANSFERASE"/>
    <property type="match status" value="1"/>
</dbReference>
<proteinExistence type="inferred from homology"/>
<comment type="cofactor">
    <cofactor evidence="1 6">
        <name>pyridoxal 5'-phosphate</name>
        <dbReference type="ChEBI" id="CHEBI:597326"/>
    </cofactor>
</comment>
<dbReference type="GO" id="GO:0030170">
    <property type="term" value="F:pyridoxal phosphate binding"/>
    <property type="evidence" value="ECO:0007669"/>
    <property type="project" value="InterPro"/>
</dbReference>
<dbReference type="InterPro" id="IPR015424">
    <property type="entry name" value="PyrdxlP-dep_Trfase"/>
</dbReference>
<evidence type="ECO:0000256" key="5">
    <source>
        <dbReference type="ARBA" id="ARBA00022898"/>
    </source>
</evidence>
<dbReference type="Gene3D" id="3.40.640.10">
    <property type="entry name" value="Type I PLP-dependent aspartate aminotransferase-like (Major domain)"/>
    <property type="match status" value="1"/>
</dbReference>
<dbReference type="Gene3D" id="3.90.1150.10">
    <property type="entry name" value="Aspartate Aminotransferase, domain 1"/>
    <property type="match status" value="1"/>
</dbReference>
<evidence type="ECO:0000256" key="3">
    <source>
        <dbReference type="ARBA" id="ARBA00022576"/>
    </source>
</evidence>
<sequence length="399" mass="43723">MKSLSEFALAIQPSSTMAIDAMFKQMKAEGQDVIGFGAGEPDFPTPDHIKEAGIQAIQNNDTRYTPSVGTVELRKAICQRLKADCGLDYDFKEIAVSNGAKTCVYVALRALVNPGDEVILPAPYWVSYIELIRMVGGVPVVIDTTEAEQFKITPEKLSAAITPKTKCMILNNPCNPTGMMYSRKELEAIAKVCVDNDLYVLSDEIYYSLTYDNEQFTSLAALGEDIKARTLLINGVSKSYAMTGWRIGYIAAPANITKVVGNYLGHCTGSPSAISQKAALAALTAPQDQVETMRQAFEERRDYMVRRMNQIEGISCIKPEGAFYVMMNVEKVVGKELFGQVIHSDDDFASLFLKYGKVAVVPGGGFGAPNFIRWSYAASMDNIKAGLDRLEMFLQGKAV</sequence>
<dbReference type="AlphaFoldDB" id="A0A8J6J4S5"/>
<dbReference type="GO" id="GO:0006520">
    <property type="term" value="P:amino acid metabolic process"/>
    <property type="evidence" value="ECO:0007669"/>
    <property type="project" value="InterPro"/>
</dbReference>
<evidence type="ECO:0000313" key="9">
    <source>
        <dbReference type="Proteomes" id="UP000602260"/>
    </source>
</evidence>
<dbReference type="PROSITE" id="PS00105">
    <property type="entry name" value="AA_TRANSFER_CLASS_1"/>
    <property type="match status" value="1"/>
</dbReference>
<dbReference type="PRINTS" id="PR00753">
    <property type="entry name" value="ACCSYNTHASE"/>
</dbReference>
<keyword evidence="4 6" id="KW-0808">Transferase</keyword>
<comment type="caution">
    <text evidence="8">The sequence shown here is derived from an EMBL/GenBank/DDBJ whole genome shotgun (WGS) entry which is preliminary data.</text>
</comment>
<name>A0A8J6J4S5_9FIRM</name>
<dbReference type="EMBL" id="JACOPN010000006">
    <property type="protein sequence ID" value="MBC5717576.1"/>
    <property type="molecule type" value="Genomic_DNA"/>
</dbReference>
<keyword evidence="9" id="KW-1185">Reference proteome</keyword>
<organism evidence="8 9">
    <name type="scientific">Flintibacter faecis</name>
    <dbReference type="NCBI Taxonomy" id="2763047"/>
    <lineage>
        <taxon>Bacteria</taxon>
        <taxon>Bacillati</taxon>
        <taxon>Bacillota</taxon>
        <taxon>Clostridia</taxon>
        <taxon>Eubacteriales</taxon>
        <taxon>Flintibacter</taxon>
    </lineage>
</organism>